<evidence type="ECO:0000256" key="1">
    <source>
        <dbReference type="ARBA" id="ARBA00004496"/>
    </source>
</evidence>
<dbReference type="InterPro" id="IPR050399">
    <property type="entry name" value="HPr"/>
</dbReference>
<dbReference type="PROSITE" id="PS00369">
    <property type="entry name" value="PTS_HPR_HIS"/>
    <property type="match status" value="1"/>
</dbReference>
<dbReference type="Proteomes" id="UP000236724">
    <property type="component" value="Unassembled WGS sequence"/>
</dbReference>
<dbReference type="PRINTS" id="PR00107">
    <property type="entry name" value="PHOSPHOCPHPR"/>
</dbReference>
<keyword evidence="4" id="KW-0598">Phosphotransferase system</keyword>
<reference evidence="6 7" key="1">
    <citation type="submission" date="2016-10" db="EMBL/GenBank/DDBJ databases">
        <authorList>
            <person name="de Groot N.N."/>
        </authorList>
    </citation>
    <scope>NUCLEOTIDE SEQUENCE [LARGE SCALE GENOMIC DNA]</scope>
    <source>
        <strain evidence="6">MBHS1</strain>
    </source>
</reference>
<evidence type="ECO:0000313" key="6">
    <source>
        <dbReference type="EMBL" id="SEH08468.1"/>
    </source>
</evidence>
<evidence type="ECO:0000256" key="2">
    <source>
        <dbReference type="ARBA" id="ARBA00010736"/>
    </source>
</evidence>
<proteinExistence type="inferred from homology"/>
<keyword evidence="3" id="KW-0963">Cytoplasm</keyword>
<dbReference type="Pfam" id="PF00381">
    <property type="entry name" value="PTS-HPr"/>
    <property type="match status" value="1"/>
</dbReference>
<name>A0A1H6FEF9_9GAMM</name>
<feature type="domain" description="HPr" evidence="5">
    <location>
        <begin position="3"/>
        <end position="90"/>
    </location>
</feature>
<dbReference type="InterPro" id="IPR000032">
    <property type="entry name" value="HPr-like"/>
</dbReference>
<keyword evidence="6" id="KW-0808">Transferase</keyword>
<organism evidence="6 7">
    <name type="scientific">Candidatus Venteria ishoeyi</name>
    <dbReference type="NCBI Taxonomy" id="1899563"/>
    <lineage>
        <taxon>Bacteria</taxon>
        <taxon>Pseudomonadati</taxon>
        <taxon>Pseudomonadota</taxon>
        <taxon>Gammaproteobacteria</taxon>
        <taxon>Thiotrichales</taxon>
        <taxon>Thiotrichaceae</taxon>
        <taxon>Venteria</taxon>
    </lineage>
</organism>
<dbReference type="EC" id="2.7.11.-" evidence="6"/>
<dbReference type="GO" id="GO:0005737">
    <property type="term" value="C:cytoplasm"/>
    <property type="evidence" value="ECO:0007669"/>
    <property type="project" value="UniProtKB-SubCell"/>
</dbReference>
<dbReference type="PROSITE" id="PS51350">
    <property type="entry name" value="PTS_HPR_DOM"/>
    <property type="match status" value="1"/>
</dbReference>
<evidence type="ECO:0000259" key="5">
    <source>
        <dbReference type="PROSITE" id="PS51350"/>
    </source>
</evidence>
<dbReference type="AlphaFoldDB" id="A0A1H6FEF9"/>
<dbReference type="EMBL" id="FMSV02000549">
    <property type="protein sequence ID" value="SEH08468.1"/>
    <property type="molecule type" value="Genomic_DNA"/>
</dbReference>
<accession>A0A1H6FEF9</accession>
<evidence type="ECO:0000256" key="4">
    <source>
        <dbReference type="ARBA" id="ARBA00022683"/>
    </source>
</evidence>
<sequence>MMMLQKELTIVNKLGLHARAAAKLVRSASAFASQIQIRRDNQTVNAKSIMGVMLLAAAKGTRIELQINGDDSQEALQVLSELIQSGFGEDE</sequence>
<protein>
    <submittedName>
        <fullName evidence="6">Phosphocarrier protein HPr</fullName>
        <ecNumber evidence="6">2.7.11.-</ecNumber>
    </submittedName>
</protein>
<dbReference type="NCBIfam" id="TIGR01003">
    <property type="entry name" value="PTS_HPr_family"/>
    <property type="match status" value="1"/>
</dbReference>
<dbReference type="PANTHER" id="PTHR33705">
    <property type="entry name" value="PHOSPHOCARRIER PROTEIN HPR"/>
    <property type="match status" value="1"/>
</dbReference>
<comment type="subcellular location">
    <subcellularLocation>
        <location evidence="1">Cytoplasm</location>
    </subcellularLocation>
</comment>
<gene>
    <name evidence="6" type="primary">ptsH</name>
    <name evidence="6" type="ORF">MBHS_04360</name>
</gene>
<dbReference type="InterPro" id="IPR001020">
    <property type="entry name" value="PTS_HPr_His_P_site"/>
</dbReference>
<dbReference type="PANTHER" id="PTHR33705:SF2">
    <property type="entry name" value="PHOSPHOCARRIER PROTEIN NPR"/>
    <property type="match status" value="1"/>
</dbReference>
<dbReference type="SUPFAM" id="SSF55594">
    <property type="entry name" value="HPr-like"/>
    <property type="match status" value="1"/>
</dbReference>
<dbReference type="GO" id="GO:0009401">
    <property type="term" value="P:phosphoenolpyruvate-dependent sugar phosphotransferase system"/>
    <property type="evidence" value="ECO:0007669"/>
    <property type="project" value="UniProtKB-KW"/>
</dbReference>
<evidence type="ECO:0000313" key="7">
    <source>
        <dbReference type="Proteomes" id="UP000236724"/>
    </source>
</evidence>
<dbReference type="GO" id="GO:0016740">
    <property type="term" value="F:transferase activity"/>
    <property type="evidence" value="ECO:0007669"/>
    <property type="project" value="UniProtKB-KW"/>
</dbReference>
<dbReference type="InterPro" id="IPR035895">
    <property type="entry name" value="HPr-like_sf"/>
</dbReference>
<dbReference type="CDD" id="cd00367">
    <property type="entry name" value="PTS-HPr_like"/>
    <property type="match status" value="1"/>
</dbReference>
<keyword evidence="7" id="KW-1185">Reference proteome</keyword>
<evidence type="ECO:0000256" key="3">
    <source>
        <dbReference type="ARBA" id="ARBA00022490"/>
    </source>
</evidence>
<comment type="similarity">
    <text evidence="2">Belongs to the HPr family.</text>
</comment>
<dbReference type="Gene3D" id="3.30.1340.10">
    <property type="entry name" value="HPr-like"/>
    <property type="match status" value="1"/>
</dbReference>